<dbReference type="EMBL" id="JBBNAF010000002">
    <property type="protein sequence ID" value="KAK9162394.1"/>
    <property type="molecule type" value="Genomic_DNA"/>
</dbReference>
<evidence type="ECO:0000256" key="1">
    <source>
        <dbReference type="SAM" id="MobiDB-lite"/>
    </source>
</evidence>
<proteinExistence type="predicted"/>
<gene>
    <name evidence="2" type="ORF">Syun_003296</name>
</gene>
<keyword evidence="3" id="KW-1185">Reference proteome</keyword>
<evidence type="ECO:0000313" key="3">
    <source>
        <dbReference type="Proteomes" id="UP001420932"/>
    </source>
</evidence>
<evidence type="ECO:0000313" key="2">
    <source>
        <dbReference type="EMBL" id="KAK9162394.1"/>
    </source>
</evidence>
<feature type="region of interest" description="Disordered" evidence="1">
    <location>
        <begin position="1"/>
        <end position="52"/>
    </location>
</feature>
<comment type="caution">
    <text evidence="2">The sequence shown here is derived from an EMBL/GenBank/DDBJ whole genome shotgun (WGS) entry which is preliminary data.</text>
</comment>
<reference evidence="2 3" key="1">
    <citation type="submission" date="2024-01" db="EMBL/GenBank/DDBJ databases">
        <title>Genome assemblies of Stephania.</title>
        <authorList>
            <person name="Yang L."/>
        </authorList>
    </citation>
    <scope>NUCLEOTIDE SEQUENCE [LARGE SCALE GENOMIC DNA]</scope>
    <source>
        <strain evidence="2">YNDBR</strain>
        <tissue evidence="2">Leaf</tissue>
    </source>
</reference>
<accession>A0AAP0L300</accession>
<feature type="compositionally biased region" description="Basic and acidic residues" evidence="1">
    <location>
        <begin position="24"/>
        <end position="36"/>
    </location>
</feature>
<organism evidence="2 3">
    <name type="scientific">Stephania yunnanensis</name>
    <dbReference type="NCBI Taxonomy" id="152371"/>
    <lineage>
        <taxon>Eukaryota</taxon>
        <taxon>Viridiplantae</taxon>
        <taxon>Streptophyta</taxon>
        <taxon>Embryophyta</taxon>
        <taxon>Tracheophyta</taxon>
        <taxon>Spermatophyta</taxon>
        <taxon>Magnoliopsida</taxon>
        <taxon>Ranunculales</taxon>
        <taxon>Menispermaceae</taxon>
        <taxon>Menispermoideae</taxon>
        <taxon>Cissampelideae</taxon>
        <taxon>Stephania</taxon>
    </lineage>
</organism>
<dbReference type="Proteomes" id="UP001420932">
    <property type="component" value="Unassembled WGS sequence"/>
</dbReference>
<name>A0AAP0L300_9MAGN</name>
<sequence length="52" mass="6019">MLRRCSQPHDYQQLNMQPRVGRGAHLEIEPDLEMTHGPDTLSNRSGKEMIDE</sequence>
<protein>
    <submittedName>
        <fullName evidence="2">Uncharacterized protein</fullName>
    </submittedName>
</protein>
<dbReference type="AlphaFoldDB" id="A0AAP0L300"/>